<feature type="repeat" description="Cell wall-binding" evidence="2">
    <location>
        <begin position="255"/>
        <end position="274"/>
    </location>
</feature>
<dbReference type="EMBL" id="PTJA01000018">
    <property type="protein sequence ID" value="PPK76368.1"/>
    <property type="molecule type" value="Genomic_DNA"/>
</dbReference>
<dbReference type="InterPro" id="IPR013783">
    <property type="entry name" value="Ig-like_fold"/>
</dbReference>
<evidence type="ECO:0000256" key="2">
    <source>
        <dbReference type="PROSITE-ProRule" id="PRU00591"/>
    </source>
</evidence>
<evidence type="ECO:0000313" key="4">
    <source>
        <dbReference type="EMBL" id="PPK76368.1"/>
    </source>
</evidence>
<feature type="signal peptide" evidence="3">
    <location>
        <begin position="1"/>
        <end position="26"/>
    </location>
</feature>
<keyword evidence="1" id="KW-0677">Repeat</keyword>
<dbReference type="RefSeq" id="WP_104439560.1">
    <property type="nucleotide sequence ID" value="NZ_PTJA01000018.1"/>
</dbReference>
<evidence type="ECO:0000256" key="3">
    <source>
        <dbReference type="SAM" id="SignalP"/>
    </source>
</evidence>
<name>A0A2S6HFV6_9FIRM</name>
<proteinExistence type="predicted"/>
<keyword evidence="5" id="KW-1185">Reference proteome</keyword>
<dbReference type="PROSITE" id="PS51170">
    <property type="entry name" value="CW"/>
    <property type="match status" value="1"/>
</dbReference>
<reference evidence="4 5" key="1">
    <citation type="submission" date="2018-02" db="EMBL/GenBank/DDBJ databases">
        <title>Genomic Encyclopedia of Archaeal and Bacterial Type Strains, Phase II (KMG-II): from individual species to whole genera.</title>
        <authorList>
            <person name="Goeker M."/>
        </authorList>
    </citation>
    <scope>NUCLEOTIDE SEQUENCE [LARGE SCALE GENOMIC DNA]</scope>
    <source>
        <strain evidence="4 5">DSM 3808</strain>
    </source>
</reference>
<gene>
    <name evidence="4" type="ORF">BXY41_11858</name>
</gene>
<dbReference type="Gene3D" id="2.10.270.10">
    <property type="entry name" value="Cholin Binding"/>
    <property type="match status" value="1"/>
</dbReference>
<organism evidence="4 5">
    <name type="scientific">Lacrimispora xylanisolvens</name>
    <dbReference type="NCBI Taxonomy" id="384636"/>
    <lineage>
        <taxon>Bacteria</taxon>
        <taxon>Bacillati</taxon>
        <taxon>Bacillota</taxon>
        <taxon>Clostridia</taxon>
        <taxon>Lachnospirales</taxon>
        <taxon>Lachnospiraceae</taxon>
        <taxon>Lacrimispora</taxon>
    </lineage>
</organism>
<dbReference type="Gene3D" id="2.60.40.10">
    <property type="entry name" value="Immunoglobulins"/>
    <property type="match status" value="1"/>
</dbReference>
<protein>
    <submittedName>
        <fullName evidence="4">Putative cell wall binding repeat protein</fullName>
    </submittedName>
</protein>
<comment type="caution">
    <text evidence="4">The sequence shown here is derived from an EMBL/GenBank/DDBJ whole genome shotgun (WGS) entry which is preliminary data.</text>
</comment>
<evidence type="ECO:0000313" key="5">
    <source>
        <dbReference type="Proteomes" id="UP000237749"/>
    </source>
</evidence>
<keyword evidence="3" id="KW-0732">Signal</keyword>
<dbReference type="OrthoDB" id="9803927at2"/>
<accession>A0A2S6HFV6</accession>
<evidence type="ECO:0000256" key="1">
    <source>
        <dbReference type="ARBA" id="ARBA00022737"/>
    </source>
</evidence>
<dbReference type="Pfam" id="PF19127">
    <property type="entry name" value="Choline_bind_3"/>
    <property type="match status" value="1"/>
</dbReference>
<feature type="chain" id="PRO_5015553849" evidence="3">
    <location>
        <begin position="27"/>
        <end position="315"/>
    </location>
</feature>
<dbReference type="AlphaFoldDB" id="A0A2S6HFV6"/>
<sequence length="315" mass="34948">MNMRKIMALMLTAALVTGANCTTASAASRKKITTVKMTVTADIVLGGNISEQQAEVTVKGDKIEVDQCEFVNDGFQWYENDVPRLEVTLHCQDDYYFDTKDGSYTIEGGTYVKQKKEDYNQTVIVTIDLSSAGEFTQPVSSLNWTDGHVANWSKSVGAGSYEVKLYRDGKGVGTAKTTDQTSMELGGFLTKEGNYTFQVRTVNAKNPEKKGAWVESSSIFISGEQAKSNFINYAGSWKQDQTGRWYENGDGSYSKNSWQNINGKWYFFNEQGYMATGWIDWNGKQYYCDTQTGQMLTDSTTPDGAKVGSDGARLP</sequence>
<dbReference type="SUPFAM" id="SSF69360">
    <property type="entry name" value="Cell wall binding repeat"/>
    <property type="match status" value="1"/>
</dbReference>
<dbReference type="Proteomes" id="UP000237749">
    <property type="component" value="Unassembled WGS sequence"/>
</dbReference>
<dbReference type="InterPro" id="IPR018337">
    <property type="entry name" value="Cell_wall/Cho-bd_repeat"/>
</dbReference>